<dbReference type="AlphaFoldDB" id="A0A6L7GAJ8"/>
<proteinExistence type="predicted"/>
<protein>
    <submittedName>
        <fullName evidence="1">Acylphosphatase</fullName>
    </submittedName>
</protein>
<keyword evidence="2" id="KW-1185">Reference proteome</keyword>
<dbReference type="SUPFAM" id="SSF54975">
    <property type="entry name" value="Acylphosphatase/BLUF domain-like"/>
    <property type="match status" value="1"/>
</dbReference>
<reference evidence="1 2" key="1">
    <citation type="submission" date="2019-12" db="EMBL/GenBank/DDBJ databases">
        <authorList>
            <person name="Li M."/>
        </authorList>
    </citation>
    <scope>NUCLEOTIDE SEQUENCE [LARGE SCALE GENOMIC DNA]</scope>
    <source>
        <strain evidence="1 2">GBMRC 2024</strain>
    </source>
</reference>
<accession>A0A6L7GAJ8</accession>
<evidence type="ECO:0000313" key="1">
    <source>
        <dbReference type="EMBL" id="MXN20617.1"/>
    </source>
</evidence>
<name>A0A6L7GAJ8_9RHOB</name>
<dbReference type="EMBL" id="WUMU01000032">
    <property type="protein sequence ID" value="MXN20617.1"/>
    <property type="molecule type" value="Genomic_DNA"/>
</dbReference>
<organism evidence="1 2">
    <name type="scientific">Pseudooceanicola albus</name>
    <dbReference type="NCBI Taxonomy" id="2692189"/>
    <lineage>
        <taxon>Bacteria</taxon>
        <taxon>Pseudomonadati</taxon>
        <taxon>Pseudomonadota</taxon>
        <taxon>Alphaproteobacteria</taxon>
        <taxon>Rhodobacterales</taxon>
        <taxon>Paracoccaceae</taxon>
        <taxon>Pseudooceanicola</taxon>
    </lineage>
</organism>
<dbReference type="InterPro" id="IPR036046">
    <property type="entry name" value="Acylphosphatase-like_dom_sf"/>
</dbReference>
<gene>
    <name evidence="1" type="ORF">GR170_22535</name>
</gene>
<comment type="caution">
    <text evidence="1">The sequence shown here is derived from an EMBL/GenBank/DDBJ whole genome shotgun (WGS) entry which is preliminary data.</text>
</comment>
<sequence>MRGRVGAASFPPWIRRHGARLGLECRDLAQQEARVSLLLTGPPALLDAMEMGCSLGPWDIWVEQIDRFPLFPDAPDGAADD</sequence>
<dbReference type="Proteomes" id="UP000477911">
    <property type="component" value="Unassembled WGS sequence"/>
</dbReference>
<evidence type="ECO:0000313" key="2">
    <source>
        <dbReference type="Proteomes" id="UP000477911"/>
    </source>
</evidence>